<dbReference type="SUPFAM" id="SSF116734">
    <property type="entry name" value="DNA methylase specificity domain"/>
    <property type="match status" value="2"/>
</dbReference>
<dbReference type="KEGG" id="pkb:B4V02_25545"/>
<keyword evidence="1" id="KW-0680">Restriction system</keyword>
<dbReference type="GO" id="GO:0003677">
    <property type="term" value="F:DNA binding"/>
    <property type="evidence" value="ECO:0007669"/>
    <property type="project" value="UniProtKB-KW"/>
</dbReference>
<reference evidence="3 4" key="1">
    <citation type="submission" date="2017-03" db="EMBL/GenBank/DDBJ databases">
        <title>Complete genome sequence of Paenibacillus Kribbensis producing bioflocculants.</title>
        <authorList>
            <person name="Lee H.-G."/>
            <person name="Oh H.-M."/>
        </authorList>
    </citation>
    <scope>NUCLEOTIDE SEQUENCE [LARGE SCALE GENOMIC DNA]</scope>
    <source>
        <strain evidence="3 4">AM49</strain>
    </source>
</reference>
<evidence type="ECO:0000313" key="4">
    <source>
        <dbReference type="Proteomes" id="UP000214666"/>
    </source>
</evidence>
<dbReference type="EMBL" id="CP020028">
    <property type="protein sequence ID" value="ASR49798.1"/>
    <property type="molecule type" value="Genomic_DNA"/>
</dbReference>
<dbReference type="PANTHER" id="PTHR43140:SF1">
    <property type="entry name" value="TYPE I RESTRICTION ENZYME ECOKI SPECIFICITY SUBUNIT"/>
    <property type="match status" value="1"/>
</dbReference>
<evidence type="ECO:0008006" key="5">
    <source>
        <dbReference type="Google" id="ProtNLM"/>
    </source>
</evidence>
<organism evidence="3 4">
    <name type="scientific">Paenibacillus kribbensis</name>
    <dbReference type="NCBI Taxonomy" id="172713"/>
    <lineage>
        <taxon>Bacteria</taxon>
        <taxon>Bacillati</taxon>
        <taxon>Bacillota</taxon>
        <taxon>Bacilli</taxon>
        <taxon>Bacillales</taxon>
        <taxon>Paenibacillaceae</taxon>
        <taxon>Paenibacillus</taxon>
    </lineage>
</organism>
<dbReference type="PANTHER" id="PTHR43140">
    <property type="entry name" value="TYPE-1 RESTRICTION ENZYME ECOKI SPECIFICITY PROTEIN"/>
    <property type="match status" value="1"/>
</dbReference>
<proteinExistence type="predicted"/>
<evidence type="ECO:0000256" key="2">
    <source>
        <dbReference type="ARBA" id="ARBA00023125"/>
    </source>
</evidence>
<protein>
    <recommendedName>
        <fullName evidence="5">Restriction endonuclease subunit S</fullName>
    </recommendedName>
</protein>
<dbReference type="InterPro" id="IPR044946">
    <property type="entry name" value="Restrct_endonuc_typeI_TRD_sf"/>
</dbReference>
<dbReference type="InterPro" id="IPR051212">
    <property type="entry name" value="Type-I_RE_S_subunit"/>
</dbReference>
<dbReference type="Proteomes" id="UP000214666">
    <property type="component" value="Chromosome"/>
</dbReference>
<evidence type="ECO:0000256" key="1">
    <source>
        <dbReference type="ARBA" id="ARBA00022747"/>
    </source>
</evidence>
<dbReference type="GO" id="GO:0009307">
    <property type="term" value="P:DNA restriction-modification system"/>
    <property type="evidence" value="ECO:0007669"/>
    <property type="project" value="UniProtKB-KW"/>
</dbReference>
<accession>A0A222WUV1</accession>
<keyword evidence="2" id="KW-0238">DNA-binding</keyword>
<sequence length="419" mass="47828">MREMKDSGIEWLGSIPKDWHLERLQWHLNEVNISNNPIKTEQILSLTNKLGVIPYEEKGNQGNKSKENYSEYKLAYPNTIVANSMNVIIGSVGISNYFGCVSPVYYVFKPLAKESIEFINYVFQTVGFQKELRKYANGILEIRLRVSADGILKRPIPYPSLEEQERISNYLAEKCSEIDSVTFEIQSQIDLLEQYKQSLITESISKGIDGHPMTVSHEVPWISGIPRGWRMSKIKYEIIPLNRNVENDDEVITCFRDGQVTLRKNRREDGFTVSYTENGYQGVNEGDLVIHGMDTFAGAIGCSDSRGKCSPVVHVCKTSGNNRYFMYCLRSMAKNDVLWFYANGVRVRSSDFRNFSSLGRFTILVPPQKEQDAIVEFLDNKCEDIDAVVAFKKSQISILDECKKSLIYEYVTGKKEVTV</sequence>
<keyword evidence="4" id="KW-1185">Reference proteome</keyword>
<dbReference type="REBASE" id="214047">
    <property type="entry name" value="S.PkrAM49ORF25540P"/>
</dbReference>
<dbReference type="OrthoDB" id="9795776at2"/>
<gene>
    <name evidence="3" type="ORF">B4V02_25545</name>
</gene>
<dbReference type="Gene3D" id="3.90.220.20">
    <property type="entry name" value="DNA methylase specificity domains"/>
    <property type="match status" value="2"/>
</dbReference>
<evidence type="ECO:0000313" key="3">
    <source>
        <dbReference type="EMBL" id="ASR49798.1"/>
    </source>
</evidence>
<dbReference type="AlphaFoldDB" id="A0A222WUV1"/>
<name>A0A222WUV1_9BACL</name>
<dbReference type="Gene3D" id="1.10.287.1120">
    <property type="entry name" value="Bipartite methylase S protein"/>
    <property type="match status" value="1"/>
</dbReference>